<name>A0A175VKP8_AEREN</name>
<sequence>MRWMGDIWYWIACYAMQKMHLNFMRKRVGRVAKYVMNLTLPIFLYCWRNNWSIYIYSNE</sequence>
<dbReference type="AlphaFoldDB" id="A0A175VKP8"/>
<protein>
    <submittedName>
        <fullName evidence="2">Uncharacterized protein</fullName>
    </submittedName>
</protein>
<gene>
    <name evidence="2" type="ORF">LCR_12255</name>
</gene>
<reference evidence="2 3" key="1">
    <citation type="submission" date="2016-02" db="EMBL/GenBank/DDBJ databases">
        <title>Draft genome sequence of Aeromonas trota strain 1999lcr isolated from cerebrospinal fluid (CSF).</title>
        <authorList>
            <person name="Dallagassa C.B."/>
            <person name="Prediger K.C."/>
            <person name="Weiss V.A."/>
            <person name="Assis F.E."/>
            <person name="Baura V."/>
            <person name="Cruz L.M."/>
            <person name="Souza E.M."/>
            <person name="Pedrosa F.O."/>
            <person name="Fadel-Picheth C.M."/>
        </authorList>
    </citation>
    <scope>NUCLEOTIDE SEQUENCE [LARGE SCALE GENOMIC DNA]</scope>
    <source>
        <strain evidence="2 3">1999lcr</strain>
    </source>
</reference>
<feature type="transmembrane region" description="Helical" evidence="1">
    <location>
        <begin position="34"/>
        <end position="56"/>
    </location>
</feature>
<evidence type="ECO:0000256" key="1">
    <source>
        <dbReference type="SAM" id="Phobius"/>
    </source>
</evidence>
<keyword evidence="1" id="KW-0472">Membrane</keyword>
<keyword evidence="1" id="KW-0812">Transmembrane</keyword>
<proteinExistence type="predicted"/>
<keyword evidence="1" id="KW-1133">Transmembrane helix</keyword>
<evidence type="ECO:0000313" key="2">
    <source>
        <dbReference type="EMBL" id="KXU80848.1"/>
    </source>
</evidence>
<dbReference type="EMBL" id="JMGO02000003">
    <property type="protein sequence ID" value="KXU80848.1"/>
    <property type="molecule type" value="Genomic_DNA"/>
</dbReference>
<dbReference type="Proteomes" id="UP000078435">
    <property type="component" value="Unassembled WGS sequence"/>
</dbReference>
<comment type="caution">
    <text evidence="2">The sequence shown here is derived from an EMBL/GenBank/DDBJ whole genome shotgun (WGS) entry which is preliminary data.</text>
</comment>
<accession>A0A175VKP8</accession>
<evidence type="ECO:0000313" key="3">
    <source>
        <dbReference type="Proteomes" id="UP000078435"/>
    </source>
</evidence>
<organism evidence="2 3">
    <name type="scientific">Aeromonas enteropelogenes</name>
    <name type="common">Aeromonas trota</name>
    <dbReference type="NCBI Taxonomy" id="29489"/>
    <lineage>
        <taxon>Bacteria</taxon>
        <taxon>Pseudomonadati</taxon>
        <taxon>Pseudomonadota</taxon>
        <taxon>Gammaproteobacteria</taxon>
        <taxon>Aeromonadales</taxon>
        <taxon>Aeromonadaceae</taxon>
        <taxon>Aeromonas</taxon>
    </lineage>
</organism>